<gene>
    <name evidence="3" type="ORF">F8M49_02130</name>
</gene>
<feature type="transmembrane region" description="Helical" evidence="2">
    <location>
        <begin position="59"/>
        <end position="83"/>
    </location>
</feature>
<keyword evidence="2" id="KW-0812">Transmembrane</keyword>
<protein>
    <submittedName>
        <fullName evidence="3">Uncharacterized protein</fullName>
    </submittedName>
</protein>
<organism evidence="3 4">
    <name type="scientific">Rhodococcus zopfii</name>
    <dbReference type="NCBI Taxonomy" id="43772"/>
    <lineage>
        <taxon>Bacteria</taxon>
        <taxon>Bacillati</taxon>
        <taxon>Actinomycetota</taxon>
        <taxon>Actinomycetes</taxon>
        <taxon>Mycobacteriales</taxon>
        <taxon>Nocardiaceae</taxon>
        <taxon>Rhodococcus</taxon>
    </lineage>
</organism>
<feature type="region of interest" description="Disordered" evidence="1">
    <location>
        <begin position="1"/>
        <end position="51"/>
    </location>
</feature>
<keyword evidence="2" id="KW-0472">Membrane</keyword>
<dbReference type="Proteomes" id="UP001275440">
    <property type="component" value="Unassembled WGS sequence"/>
</dbReference>
<keyword evidence="2" id="KW-1133">Transmembrane helix</keyword>
<keyword evidence="4" id="KW-1185">Reference proteome</keyword>
<reference evidence="3 4" key="1">
    <citation type="submission" date="2019-10" db="EMBL/GenBank/DDBJ databases">
        <title>Draft Genome Assembly of Rhodococcus zopfii DSM44189.</title>
        <authorList>
            <person name="Sutton J.M."/>
            <person name="Akob D.M."/>
            <person name="Bushman T.J."/>
        </authorList>
    </citation>
    <scope>NUCLEOTIDE SEQUENCE [LARGE SCALE GENOMIC DNA]</scope>
    <source>
        <strain evidence="3 4">DSM 44189</strain>
    </source>
</reference>
<evidence type="ECO:0000256" key="2">
    <source>
        <dbReference type="SAM" id="Phobius"/>
    </source>
</evidence>
<name>A0ABU3WKJ4_9NOCA</name>
<comment type="caution">
    <text evidence="3">The sequence shown here is derived from an EMBL/GenBank/DDBJ whole genome shotgun (WGS) entry which is preliminary data.</text>
</comment>
<dbReference type="InterPro" id="IPR045512">
    <property type="entry name" value="DUF6480"/>
</dbReference>
<evidence type="ECO:0000313" key="4">
    <source>
        <dbReference type="Proteomes" id="UP001275440"/>
    </source>
</evidence>
<evidence type="ECO:0000256" key="1">
    <source>
        <dbReference type="SAM" id="MobiDB-lite"/>
    </source>
</evidence>
<dbReference type="RefSeq" id="WP_072811266.1">
    <property type="nucleotide sequence ID" value="NZ_JAHWLX010000001.1"/>
</dbReference>
<accession>A0ABU3WKJ4</accession>
<sequence length="84" mass="8488">MTVPDPEQHGNTDPDPDSTPGLEPGGGVPPGTTPPESAGTSGLSAPEPETRKRFPATGWMTLGAVIVIVIVFVAVIIGLIAAMV</sequence>
<dbReference type="Pfam" id="PF20088">
    <property type="entry name" value="DUF6480"/>
    <property type="match status" value="1"/>
</dbReference>
<evidence type="ECO:0000313" key="3">
    <source>
        <dbReference type="EMBL" id="MDV2474511.1"/>
    </source>
</evidence>
<feature type="compositionally biased region" description="Basic and acidic residues" evidence="1">
    <location>
        <begin position="1"/>
        <end position="12"/>
    </location>
</feature>
<proteinExistence type="predicted"/>
<dbReference type="EMBL" id="WBMO01000001">
    <property type="protein sequence ID" value="MDV2474511.1"/>
    <property type="molecule type" value="Genomic_DNA"/>
</dbReference>